<protein>
    <recommendedName>
        <fullName evidence="1">TrwC relaxase domain-containing protein</fullName>
    </recommendedName>
</protein>
<accession>A0A077LSL1</accession>
<proteinExistence type="predicted"/>
<evidence type="ECO:0000313" key="2">
    <source>
        <dbReference type="EMBL" id="CCH75923.1"/>
    </source>
</evidence>
<dbReference type="AlphaFoldDB" id="A0A077LSL1"/>
<name>A0A077LSL1_9MICO</name>
<comment type="caution">
    <text evidence="2">The sequence shown here is derived from an EMBL/GenBank/DDBJ whole genome shotgun (WGS) entry which is preliminary data.</text>
</comment>
<evidence type="ECO:0000313" key="3">
    <source>
        <dbReference type="Proteomes" id="UP000035721"/>
    </source>
</evidence>
<feature type="domain" description="TrwC relaxase" evidence="1">
    <location>
        <begin position="23"/>
        <end position="58"/>
    </location>
</feature>
<dbReference type="RefSeq" id="WP_162233001.1">
    <property type="nucleotide sequence ID" value="NZ_HF570958.1"/>
</dbReference>
<reference evidence="2 3" key="1">
    <citation type="journal article" date="2013" name="ISME J.">
        <title>A metabolic model for members of the genus Tetrasphaera involved in enhanced biological phosphorus removal.</title>
        <authorList>
            <person name="Kristiansen R."/>
            <person name="Nguyen H.T.T."/>
            <person name="Saunders A.M."/>
            <person name="Nielsen J.L."/>
            <person name="Wimmer R."/>
            <person name="Le V.Q."/>
            <person name="McIlroy S.J."/>
            <person name="Petrovski S."/>
            <person name="Seviour R.J."/>
            <person name="Calteau A."/>
            <person name="Nielsen K.L."/>
            <person name="Nielsen P.H."/>
        </authorList>
    </citation>
    <scope>NUCLEOTIDE SEQUENCE [LARGE SCALE GENOMIC DNA]</scope>
    <source>
        <strain evidence="2 3">T1-X7</strain>
    </source>
</reference>
<dbReference type="EMBL" id="CAJB01000001">
    <property type="protein sequence ID" value="CCH75923.1"/>
    <property type="molecule type" value="Genomic_DNA"/>
</dbReference>
<gene>
    <name evidence="2" type="ORF">BN12_10070</name>
</gene>
<dbReference type="STRING" id="1194083.BN12_10070"/>
<evidence type="ECO:0000259" key="1">
    <source>
        <dbReference type="Pfam" id="PF08751"/>
    </source>
</evidence>
<dbReference type="Proteomes" id="UP000035721">
    <property type="component" value="Unassembled WGS sequence"/>
</dbReference>
<dbReference type="Pfam" id="PF08751">
    <property type="entry name" value="TrwC"/>
    <property type="match status" value="1"/>
</dbReference>
<keyword evidence="3" id="KW-1185">Reference proteome</keyword>
<dbReference type="InterPro" id="IPR014862">
    <property type="entry name" value="TrwC"/>
</dbReference>
<sequence length="58" mass="6285">MRNDSTNCSTFVERTWSAGTTRCSVIGFDLTFSAPTSVSVARALADATLQARIHVAHR</sequence>
<organism evidence="2 3">
    <name type="scientific">Nostocoides japonicum T1-X7</name>
    <dbReference type="NCBI Taxonomy" id="1194083"/>
    <lineage>
        <taxon>Bacteria</taxon>
        <taxon>Bacillati</taxon>
        <taxon>Actinomycetota</taxon>
        <taxon>Actinomycetes</taxon>
        <taxon>Micrococcales</taxon>
        <taxon>Intrasporangiaceae</taxon>
        <taxon>Nostocoides</taxon>
    </lineage>
</organism>
<dbReference type="SUPFAM" id="SSF55464">
    <property type="entry name" value="Origin of replication-binding domain, RBD-like"/>
    <property type="match status" value="1"/>
</dbReference>